<dbReference type="Proteomes" id="UP000197153">
    <property type="component" value="Chromosome 1"/>
</dbReference>
<dbReference type="KEGG" id="nao:Y958_13205"/>
<dbReference type="EMBL" id="CP022110">
    <property type="protein sequence ID" value="ASG21651.1"/>
    <property type="molecule type" value="Genomic_DNA"/>
</dbReference>
<evidence type="ECO:0008006" key="3">
    <source>
        <dbReference type="Google" id="ProtNLM"/>
    </source>
</evidence>
<dbReference type="RefSeq" id="WP_088872331.1">
    <property type="nucleotide sequence ID" value="NZ_CP022110.1"/>
</dbReference>
<accession>A0A248JT57</accession>
<reference evidence="1 2" key="1">
    <citation type="submission" date="2017-06" db="EMBL/GenBank/DDBJ databases">
        <title>Complete genome sequence of Nitrospirillum amazonense strain CBAmC, an endophytic nitrogen-fixing and plant growth-promoting bacterium, isolated from sugarcane.</title>
        <authorList>
            <person name="Schwab S."/>
            <person name="dos Santos Teixeira K.R."/>
            <person name="Simoes Araujo J.L."/>
            <person name="Soares Vidal M."/>
            <person name="Borges de Freitas H.R."/>
            <person name="Rivello Crivelaro A.L."/>
            <person name="Bueno de Camargo Nunes A."/>
            <person name="dos Santos C.M."/>
            <person name="Palmeira da Silva Rosa D."/>
            <person name="da Silva Padilha D."/>
            <person name="da Silva E."/>
            <person name="Araujo Terra L."/>
            <person name="Soares Mendes V."/>
            <person name="Farinelli L."/>
            <person name="Magalhaes Cruz L."/>
            <person name="Baldani J.I."/>
        </authorList>
    </citation>
    <scope>NUCLEOTIDE SEQUENCE [LARGE SCALE GENOMIC DNA]</scope>
    <source>
        <strain evidence="1 2">CBAmC</strain>
    </source>
</reference>
<evidence type="ECO:0000313" key="2">
    <source>
        <dbReference type="Proteomes" id="UP000197153"/>
    </source>
</evidence>
<evidence type="ECO:0000313" key="1">
    <source>
        <dbReference type="EMBL" id="ASG21651.1"/>
    </source>
</evidence>
<gene>
    <name evidence="1" type="ORF">Y958_13205</name>
</gene>
<proteinExistence type="predicted"/>
<dbReference type="PROSITE" id="PS51257">
    <property type="entry name" value="PROKAR_LIPOPROTEIN"/>
    <property type="match status" value="1"/>
</dbReference>
<keyword evidence="2" id="KW-1185">Reference proteome</keyword>
<dbReference type="AlphaFoldDB" id="A0A248JT57"/>
<protein>
    <recommendedName>
        <fullName evidence="3">Lipoprotein</fullName>
    </recommendedName>
</protein>
<sequence length="100" mass="10924">MEISKQVAFALLSGVLFAGGCAHRDEFPLRNPQTGQAVTCRSGPYRFEEGAPQLRIADQCLRACARYGFRSHTGNPYADAIAPATPDDDVRPFIPKECLP</sequence>
<name>A0A248JT57_9PROT</name>
<organism evidence="1 2">
    <name type="scientific">Nitrospirillum viridazoti CBAmc</name>
    <dbReference type="NCBI Taxonomy" id="1441467"/>
    <lineage>
        <taxon>Bacteria</taxon>
        <taxon>Pseudomonadati</taxon>
        <taxon>Pseudomonadota</taxon>
        <taxon>Alphaproteobacteria</taxon>
        <taxon>Rhodospirillales</taxon>
        <taxon>Azospirillaceae</taxon>
        <taxon>Nitrospirillum</taxon>
        <taxon>Nitrospirillum viridazoti</taxon>
    </lineage>
</organism>